<keyword evidence="8 9" id="KW-0413">Isomerase</keyword>
<keyword evidence="7 9" id="KW-0057">Aromatic amino acid biosynthesis</keyword>
<dbReference type="GO" id="GO:0000162">
    <property type="term" value="P:L-tryptophan biosynthetic process"/>
    <property type="evidence" value="ECO:0007669"/>
    <property type="project" value="UniProtKB-UniRule"/>
</dbReference>
<evidence type="ECO:0000256" key="3">
    <source>
        <dbReference type="ARBA" id="ARBA00012572"/>
    </source>
</evidence>
<dbReference type="EMBL" id="DVMX01000059">
    <property type="protein sequence ID" value="HIU41534.1"/>
    <property type="molecule type" value="Genomic_DNA"/>
</dbReference>
<organism evidence="11 12">
    <name type="scientific">Candidatus Egerieicola faecale</name>
    <dbReference type="NCBI Taxonomy" id="2840774"/>
    <lineage>
        <taxon>Bacteria</taxon>
        <taxon>Bacillati</taxon>
        <taxon>Bacillota</taxon>
        <taxon>Clostridia</taxon>
        <taxon>Eubacteriales</taxon>
        <taxon>Oscillospiraceae</taxon>
        <taxon>Oscillospiraceae incertae sedis</taxon>
        <taxon>Candidatus Egerieicola</taxon>
    </lineage>
</organism>
<name>A0A9D1IT57_9FIRM</name>
<evidence type="ECO:0000259" key="10">
    <source>
        <dbReference type="Pfam" id="PF00697"/>
    </source>
</evidence>
<dbReference type="InterPro" id="IPR013785">
    <property type="entry name" value="Aldolase_TIM"/>
</dbReference>
<reference evidence="11" key="2">
    <citation type="journal article" date="2021" name="PeerJ">
        <title>Extensive microbial diversity within the chicken gut microbiome revealed by metagenomics and culture.</title>
        <authorList>
            <person name="Gilroy R."/>
            <person name="Ravi A."/>
            <person name="Getino M."/>
            <person name="Pursley I."/>
            <person name="Horton D.L."/>
            <person name="Alikhan N.F."/>
            <person name="Baker D."/>
            <person name="Gharbi K."/>
            <person name="Hall N."/>
            <person name="Watson M."/>
            <person name="Adriaenssens E.M."/>
            <person name="Foster-Nyarko E."/>
            <person name="Jarju S."/>
            <person name="Secka A."/>
            <person name="Antonio M."/>
            <person name="Oren A."/>
            <person name="Chaudhuri R.R."/>
            <person name="La Ragione R."/>
            <person name="Hildebrand F."/>
            <person name="Pallen M.J."/>
        </authorList>
    </citation>
    <scope>NUCLEOTIDE SEQUENCE</scope>
    <source>
        <strain evidence="11">4509</strain>
    </source>
</reference>
<evidence type="ECO:0000256" key="6">
    <source>
        <dbReference type="ARBA" id="ARBA00022822"/>
    </source>
</evidence>
<dbReference type="Gene3D" id="3.20.20.70">
    <property type="entry name" value="Aldolase class I"/>
    <property type="match status" value="1"/>
</dbReference>
<evidence type="ECO:0000313" key="11">
    <source>
        <dbReference type="EMBL" id="HIU41534.1"/>
    </source>
</evidence>
<sequence length="206" mass="22270">MTKIKICGLRRVEDVEAVNRVGADFAGFVFAQSRRQVSPSLAAQLIARLKPEILPVGVFVNSPPEEIAAVVQQTGIRAVQLHGDETPQQMEQVRRLCPQVHLWRAVRVKSREDLLQADRLGADALVLDSYHPTQYGGTGQVGNWDLISSVLLSTPVILAGGLDAGNLAQAVSQVRPMGVDLSGGVETGGVKDQKKIQQVVELAHRL</sequence>
<comment type="pathway">
    <text evidence="2 9">Amino-acid biosynthesis; L-tryptophan biosynthesis; L-tryptophan from chorismate: step 3/5.</text>
</comment>
<dbReference type="PANTHER" id="PTHR42894">
    <property type="entry name" value="N-(5'-PHOSPHORIBOSYL)ANTHRANILATE ISOMERASE"/>
    <property type="match status" value="1"/>
</dbReference>
<evidence type="ECO:0000256" key="8">
    <source>
        <dbReference type="ARBA" id="ARBA00023235"/>
    </source>
</evidence>
<dbReference type="SUPFAM" id="SSF51366">
    <property type="entry name" value="Ribulose-phoshate binding barrel"/>
    <property type="match status" value="1"/>
</dbReference>
<feature type="domain" description="N-(5'phosphoribosyl) anthranilate isomerase (PRAI)" evidence="10">
    <location>
        <begin position="4"/>
        <end position="201"/>
    </location>
</feature>
<reference evidence="11" key="1">
    <citation type="submission" date="2020-10" db="EMBL/GenBank/DDBJ databases">
        <authorList>
            <person name="Gilroy R."/>
        </authorList>
    </citation>
    <scope>NUCLEOTIDE SEQUENCE</scope>
    <source>
        <strain evidence="11">4509</strain>
    </source>
</reference>
<accession>A0A9D1IT57</accession>
<dbReference type="EC" id="5.3.1.24" evidence="3 9"/>
<gene>
    <name evidence="9" type="primary">trpF</name>
    <name evidence="11" type="ORF">IAD19_03185</name>
</gene>
<keyword evidence="6 9" id="KW-0822">Tryptophan biosynthesis</keyword>
<dbReference type="InterPro" id="IPR001240">
    <property type="entry name" value="PRAI_dom"/>
</dbReference>
<dbReference type="InterPro" id="IPR011060">
    <property type="entry name" value="RibuloseP-bd_barrel"/>
</dbReference>
<evidence type="ECO:0000256" key="4">
    <source>
        <dbReference type="ARBA" id="ARBA00022272"/>
    </source>
</evidence>
<evidence type="ECO:0000256" key="1">
    <source>
        <dbReference type="ARBA" id="ARBA00001164"/>
    </source>
</evidence>
<evidence type="ECO:0000256" key="9">
    <source>
        <dbReference type="HAMAP-Rule" id="MF_00135"/>
    </source>
</evidence>
<evidence type="ECO:0000256" key="2">
    <source>
        <dbReference type="ARBA" id="ARBA00004664"/>
    </source>
</evidence>
<dbReference type="Proteomes" id="UP000824082">
    <property type="component" value="Unassembled WGS sequence"/>
</dbReference>
<comment type="caution">
    <text evidence="11">The sequence shown here is derived from an EMBL/GenBank/DDBJ whole genome shotgun (WGS) entry which is preliminary data.</text>
</comment>
<evidence type="ECO:0000256" key="7">
    <source>
        <dbReference type="ARBA" id="ARBA00023141"/>
    </source>
</evidence>
<proteinExistence type="inferred from homology"/>
<dbReference type="Pfam" id="PF00697">
    <property type="entry name" value="PRAI"/>
    <property type="match status" value="1"/>
</dbReference>
<dbReference type="PANTHER" id="PTHR42894:SF1">
    <property type="entry name" value="N-(5'-PHOSPHORIBOSYL)ANTHRANILATE ISOMERASE"/>
    <property type="match status" value="1"/>
</dbReference>
<dbReference type="InterPro" id="IPR044643">
    <property type="entry name" value="TrpF_fam"/>
</dbReference>
<evidence type="ECO:0000256" key="5">
    <source>
        <dbReference type="ARBA" id="ARBA00022605"/>
    </source>
</evidence>
<keyword evidence="5 9" id="KW-0028">Amino-acid biosynthesis</keyword>
<dbReference type="HAMAP" id="MF_00135">
    <property type="entry name" value="PRAI"/>
    <property type="match status" value="1"/>
</dbReference>
<comment type="catalytic activity">
    <reaction evidence="1 9">
        <text>N-(5-phospho-beta-D-ribosyl)anthranilate = 1-(2-carboxyphenylamino)-1-deoxy-D-ribulose 5-phosphate</text>
        <dbReference type="Rhea" id="RHEA:21540"/>
        <dbReference type="ChEBI" id="CHEBI:18277"/>
        <dbReference type="ChEBI" id="CHEBI:58613"/>
        <dbReference type="EC" id="5.3.1.24"/>
    </reaction>
</comment>
<evidence type="ECO:0000313" key="12">
    <source>
        <dbReference type="Proteomes" id="UP000824082"/>
    </source>
</evidence>
<comment type="similarity">
    <text evidence="9">Belongs to the TrpF family.</text>
</comment>
<protein>
    <recommendedName>
        <fullName evidence="4 9">N-(5'-phosphoribosyl)anthranilate isomerase</fullName>
        <shortName evidence="9">PRAI</shortName>
        <ecNumber evidence="3 9">5.3.1.24</ecNumber>
    </recommendedName>
</protein>
<dbReference type="AlphaFoldDB" id="A0A9D1IT57"/>
<dbReference type="CDD" id="cd00405">
    <property type="entry name" value="PRAI"/>
    <property type="match status" value="1"/>
</dbReference>
<dbReference type="GO" id="GO:0004640">
    <property type="term" value="F:phosphoribosylanthranilate isomerase activity"/>
    <property type="evidence" value="ECO:0007669"/>
    <property type="project" value="UniProtKB-UniRule"/>
</dbReference>